<dbReference type="EMBL" id="BSNI01000001">
    <property type="protein sequence ID" value="GLQ16276.1"/>
    <property type="molecule type" value="Genomic_DNA"/>
</dbReference>
<evidence type="ECO:0000313" key="2">
    <source>
        <dbReference type="Proteomes" id="UP001161405"/>
    </source>
</evidence>
<comment type="caution">
    <text evidence="1">The sequence shown here is derived from an EMBL/GenBank/DDBJ whole genome shotgun (WGS) entry which is preliminary data.</text>
</comment>
<organism evidence="1 2">
    <name type="scientific">Maritalea porphyrae</name>
    <dbReference type="NCBI Taxonomy" id="880732"/>
    <lineage>
        <taxon>Bacteria</taxon>
        <taxon>Pseudomonadati</taxon>
        <taxon>Pseudomonadota</taxon>
        <taxon>Alphaproteobacteria</taxon>
        <taxon>Hyphomicrobiales</taxon>
        <taxon>Devosiaceae</taxon>
        <taxon>Maritalea</taxon>
    </lineage>
</organism>
<name>A0ABQ5UML0_9HYPH</name>
<proteinExistence type="predicted"/>
<accession>A0ABQ5UML0</accession>
<reference evidence="1" key="2">
    <citation type="submission" date="2023-01" db="EMBL/GenBank/DDBJ databases">
        <title>Draft genome sequence of Maritalea porphyrae strain NBRC 107169.</title>
        <authorList>
            <person name="Sun Q."/>
            <person name="Mori K."/>
        </authorList>
    </citation>
    <scope>NUCLEOTIDE SEQUENCE</scope>
    <source>
        <strain evidence="1">NBRC 107169</strain>
    </source>
</reference>
<reference evidence="1" key="1">
    <citation type="journal article" date="2014" name="Int. J. Syst. Evol. Microbiol.">
        <title>Complete genome of a new Firmicutes species belonging to the dominant human colonic microbiota ('Ruminococcus bicirculans') reveals two chromosomes and a selective capacity to utilize plant glucans.</title>
        <authorList>
            <consortium name="NISC Comparative Sequencing Program"/>
            <person name="Wegmann U."/>
            <person name="Louis P."/>
            <person name="Goesmann A."/>
            <person name="Henrissat B."/>
            <person name="Duncan S.H."/>
            <person name="Flint H.J."/>
        </authorList>
    </citation>
    <scope>NUCLEOTIDE SEQUENCE</scope>
    <source>
        <strain evidence="1">NBRC 107169</strain>
    </source>
</reference>
<keyword evidence="2" id="KW-1185">Reference proteome</keyword>
<evidence type="ECO:0000313" key="1">
    <source>
        <dbReference type="EMBL" id="GLQ16276.1"/>
    </source>
</evidence>
<protein>
    <submittedName>
        <fullName evidence="1">Uncharacterized protein</fullName>
    </submittedName>
</protein>
<gene>
    <name evidence="1" type="ORF">GCM10007879_05250</name>
</gene>
<dbReference type="Proteomes" id="UP001161405">
    <property type="component" value="Unassembled WGS sequence"/>
</dbReference>
<sequence>MNVFFHLVAPSIQKTKIGQSKGIENLLVAHLMENSWAGSTRLFLKLQVFKAFGEMNLGDCA</sequence>